<dbReference type="PANTHER" id="PTHR11803">
    <property type="entry name" value="2-IMINOBUTANOATE/2-IMINOPROPANOATE DEAMINASE RIDA"/>
    <property type="match status" value="1"/>
</dbReference>
<feature type="signal peptide" evidence="2">
    <location>
        <begin position="1"/>
        <end position="21"/>
    </location>
</feature>
<reference evidence="3 4" key="1">
    <citation type="submission" date="2019-09" db="EMBL/GenBank/DDBJ databases">
        <authorList>
            <person name="Chandra G."/>
            <person name="Truman W A."/>
        </authorList>
    </citation>
    <scope>NUCLEOTIDE SEQUENCE [LARGE SCALE GENOMIC DNA]</scope>
    <source>
        <strain evidence="3">PS918</strain>
    </source>
</reference>
<keyword evidence="2" id="KW-0732">Signal</keyword>
<feature type="chain" id="PRO_5022892215" evidence="2">
    <location>
        <begin position="22"/>
        <end position="147"/>
    </location>
</feature>
<dbReference type="RefSeq" id="WP_150770787.1">
    <property type="nucleotide sequence ID" value="NZ_CABVIY010000003.1"/>
</dbReference>
<dbReference type="GO" id="GO:0016491">
    <property type="term" value="F:oxidoreductase activity"/>
    <property type="evidence" value="ECO:0007669"/>
    <property type="project" value="UniProtKB-KW"/>
</dbReference>
<dbReference type="OrthoDB" id="9803101at2"/>
<dbReference type="Proteomes" id="UP000326611">
    <property type="component" value="Unassembled WGS sequence"/>
</dbReference>
<sequence length="147" mass="15682" precursor="true">MRISQWAAGLLALVGAHCAHASPQFLNSGAVLKGESPFSEAVKINGTLFLSGQVGIETKTQKLAPGGIEAESRQAMDNIDTILRSNGYAMADVVKCTVFLVDMSEWTAFNDIYKSRFETGKYPARSALGVNALALSARVEVECIAAK</sequence>
<organism evidence="3 4">
    <name type="scientific">Pseudomonas fluorescens</name>
    <dbReference type="NCBI Taxonomy" id="294"/>
    <lineage>
        <taxon>Bacteria</taxon>
        <taxon>Pseudomonadati</taxon>
        <taxon>Pseudomonadota</taxon>
        <taxon>Gammaproteobacteria</taxon>
        <taxon>Pseudomonadales</taxon>
        <taxon>Pseudomonadaceae</taxon>
        <taxon>Pseudomonas</taxon>
    </lineage>
</organism>
<protein>
    <submittedName>
        <fullName evidence="3">Aminoacrylate peracid reductase RutC</fullName>
        <ecNumber evidence="3">1.-.-.-</ecNumber>
    </submittedName>
</protein>
<proteinExistence type="inferred from homology"/>
<dbReference type="EC" id="1.-.-.-" evidence="3"/>
<evidence type="ECO:0000313" key="4">
    <source>
        <dbReference type="Proteomes" id="UP000326611"/>
    </source>
</evidence>
<dbReference type="AlphaFoldDB" id="A0A5E7SFK4"/>
<dbReference type="EMBL" id="CABVIY010000003">
    <property type="protein sequence ID" value="VVP85561.1"/>
    <property type="molecule type" value="Genomic_DNA"/>
</dbReference>
<dbReference type="FunFam" id="3.30.1330.40:FF:000001">
    <property type="entry name" value="L-PSP family endoribonuclease"/>
    <property type="match status" value="1"/>
</dbReference>
<name>A0A5E7SFK4_PSEFL</name>
<dbReference type="SUPFAM" id="SSF55298">
    <property type="entry name" value="YjgF-like"/>
    <property type="match status" value="1"/>
</dbReference>
<dbReference type="InterPro" id="IPR035959">
    <property type="entry name" value="RutC-like_sf"/>
</dbReference>
<evidence type="ECO:0000256" key="1">
    <source>
        <dbReference type="ARBA" id="ARBA00010552"/>
    </source>
</evidence>
<dbReference type="NCBIfam" id="TIGR00004">
    <property type="entry name" value="Rid family detoxifying hydrolase"/>
    <property type="match status" value="1"/>
</dbReference>
<evidence type="ECO:0000313" key="3">
    <source>
        <dbReference type="EMBL" id="VVP85561.1"/>
    </source>
</evidence>
<gene>
    <name evidence="3" type="primary">rutC_1</name>
    <name evidence="3" type="ORF">PS918_02740</name>
</gene>
<dbReference type="Gene3D" id="3.30.1330.40">
    <property type="entry name" value="RutC-like"/>
    <property type="match status" value="1"/>
</dbReference>
<dbReference type="InterPro" id="IPR006175">
    <property type="entry name" value="YjgF/YER057c/UK114"/>
</dbReference>
<dbReference type="Pfam" id="PF01042">
    <property type="entry name" value="Ribonuc_L-PSP"/>
    <property type="match status" value="1"/>
</dbReference>
<dbReference type="CDD" id="cd00448">
    <property type="entry name" value="YjgF_YER057c_UK114_family"/>
    <property type="match status" value="1"/>
</dbReference>
<keyword evidence="3" id="KW-0560">Oxidoreductase</keyword>
<evidence type="ECO:0000256" key="2">
    <source>
        <dbReference type="SAM" id="SignalP"/>
    </source>
</evidence>
<dbReference type="GO" id="GO:0019239">
    <property type="term" value="F:deaminase activity"/>
    <property type="evidence" value="ECO:0007669"/>
    <property type="project" value="TreeGrafter"/>
</dbReference>
<comment type="similarity">
    <text evidence="1">Belongs to the RutC family.</text>
</comment>
<dbReference type="GO" id="GO:0005829">
    <property type="term" value="C:cytosol"/>
    <property type="evidence" value="ECO:0007669"/>
    <property type="project" value="TreeGrafter"/>
</dbReference>
<dbReference type="InterPro" id="IPR006056">
    <property type="entry name" value="RidA"/>
</dbReference>
<dbReference type="PANTHER" id="PTHR11803:SF59">
    <property type="entry name" value="ENDORIBONUCLEASE"/>
    <property type="match status" value="1"/>
</dbReference>
<accession>A0A5E7SFK4</accession>